<organism evidence="2 3">
    <name type="scientific">Methanospirillum stamsii</name>
    <dbReference type="NCBI Taxonomy" id="1277351"/>
    <lineage>
        <taxon>Archaea</taxon>
        <taxon>Methanobacteriati</taxon>
        <taxon>Methanobacteriota</taxon>
        <taxon>Stenosarchaea group</taxon>
        <taxon>Methanomicrobia</taxon>
        <taxon>Methanomicrobiales</taxon>
        <taxon>Methanospirillaceae</taxon>
        <taxon>Methanospirillum</taxon>
    </lineage>
</organism>
<proteinExistence type="predicted"/>
<evidence type="ECO:0000313" key="3">
    <source>
        <dbReference type="Proteomes" id="UP000245934"/>
    </source>
</evidence>
<feature type="transmembrane region" description="Helical" evidence="1">
    <location>
        <begin position="99"/>
        <end position="132"/>
    </location>
</feature>
<keyword evidence="1" id="KW-0812">Transmembrane</keyword>
<keyword evidence="3" id="KW-1185">Reference proteome</keyword>
<name>A0A2V2MX27_9EURY</name>
<keyword evidence="1" id="KW-1133">Transmembrane helix</keyword>
<protein>
    <recommendedName>
        <fullName evidence="4">EhaG family protein</fullName>
    </recommendedName>
</protein>
<evidence type="ECO:0008006" key="4">
    <source>
        <dbReference type="Google" id="ProtNLM"/>
    </source>
</evidence>
<evidence type="ECO:0000256" key="1">
    <source>
        <dbReference type="SAM" id="Phobius"/>
    </source>
</evidence>
<accession>A0A2V2MX27</accession>
<feature type="transmembrane region" description="Helical" evidence="1">
    <location>
        <begin position="6"/>
        <end position="24"/>
    </location>
</feature>
<feature type="transmembrane region" description="Helical" evidence="1">
    <location>
        <begin position="152"/>
        <end position="181"/>
    </location>
</feature>
<dbReference type="EMBL" id="QGMZ01000026">
    <property type="protein sequence ID" value="PWR72462.1"/>
    <property type="molecule type" value="Genomic_DNA"/>
</dbReference>
<dbReference type="InterPro" id="IPR019212">
    <property type="entry name" value="EhaG-like"/>
</dbReference>
<dbReference type="Proteomes" id="UP000245934">
    <property type="component" value="Unassembled WGS sequence"/>
</dbReference>
<dbReference type="AlphaFoldDB" id="A0A2V2MX27"/>
<keyword evidence="1" id="KW-0472">Membrane</keyword>
<sequence>MMDFYQIGLFFTLICVAISFVALLRERDDIHKILVVDLIETVGLVLICLVATDLAEALILPGLVVGISELLMLTELYIRKEKLPLPTYKPIRIEVMRTAPPIITFVLIVYGIILSGFSGGAVAGIGLVFYFLCKGYEERFALLETVSGYAWALWIVAFFIFMIIPEAWLIAVMLSGSAILLKVSTKMALIGTMREGRNV</sequence>
<reference evidence="2 3" key="1">
    <citation type="submission" date="2018-05" db="EMBL/GenBank/DDBJ databases">
        <title>Draft genome of Methanospirillum stamsii Pt1.</title>
        <authorList>
            <person name="Dueholm M.S."/>
            <person name="Nielsen P.H."/>
            <person name="Bakmann L.F."/>
            <person name="Otzen D.E."/>
        </authorList>
    </citation>
    <scope>NUCLEOTIDE SEQUENCE [LARGE SCALE GENOMIC DNA]</scope>
    <source>
        <strain evidence="2 3">Pt1</strain>
    </source>
</reference>
<comment type="caution">
    <text evidence="2">The sequence shown here is derived from an EMBL/GenBank/DDBJ whole genome shotgun (WGS) entry which is preliminary data.</text>
</comment>
<dbReference type="Pfam" id="PF09878">
    <property type="entry name" value="EhaG"/>
    <property type="match status" value="1"/>
</dbReference>
<gene>
    <name evidence="2" type="ORF">DLD82_12050</name>
</gene>
<evidence type="ECO:0000313" key="2">
    <source>
        <dbReference type="EMBL" id="PWR72462.1"/>
    </source>
</evidence>